<evidence type="ECO:0008006" key="4">
    <source>
        <dbReference type="Google" id="ProtNLM"/>
    </source>
</evidence>
<dbReference type="PANTHER" id="PTHR11362:SF82">
    <property type="entry name" value="PHOSPHATIDYLETHANOLAMINE-BINDING PROTEIN 4"/>
    <property type="match status" value="1"/>
</dbReference>
<dbReference type="EMBL" id="ML210153">
    <property type="protein sequence ID" value="TFK28880.1"/>
    <property type="molecule type" value="Genomic_DNA"/>
</dbReference>
<dbReference type="STRING" id="230819.A0A5C3L803"/>
<dbReference type="Proteomes" id="UP000307440">
    <property type="component" value="Unassembled WGS sequence"/>
</dbReference>
<dbReference type="OrthoDB" id="275748at2759"/>
<gene>
    <name evidence="2" type="ORF">FA15DRAFT_487676</name>
</gene>
<proteinExistence type="predicted"/>
<keyword evidence="3" id="KW-1185">Reference proteome</keyword>
<protein>
    <recommendedName>
        <fullName evidence="4">PEBP-like protein</fullName>
    </recommendedName>
</protein>
<feature type="signal peptide" evidence="1">
    <location>
        <begin position="1"/>
        <end position="19"/>
    </location>
</feature>
<accession>A0A5C3L803</accession>
<organism evidence="2 3">
    <name type="scientific">Coprinopsis marcescibilis</name>
    <name type="common">Agaric fungus</name>
    <name type="synonym">Psathyrella marcescibilis</name>
    <dbReference type="NCBI Taxonomy" id="230819"/>
    <lineage>
        <taxon>Eukaryota</taxon>
        <taxon>Fungi</taxon>
        <taxon>Dikarya</taxon>
        <taxon>Basidiomycota</taxon>
        <taxon>Agaricomycotina</taxon>
        <taxon>Agaricomycetes</taxon>
        <taxon>Agaricomycetidae</taxon>
        <taxon>Agaricales</taxon>
        <taxon>Agaricineae</taxon>
        <taxon>Psathyrellaceae</taxon>
        <taxon>Coprinopsis</taxon>
    </lineage>
</organism>
<dbReference type="PANTHER" id="PTHR11362">
    <property type="entry name" value="PHOSPHATIDYLETHANOLAMINE-BINDING PROTEIN"/>
    <property type="match status" value="1"/>
</dbReference>
<dbReference type="AlphaFoldDB" id="A0A5C3L803"/>
<dbReference type="SUPFAM" id="SSF49777">
    <property type="entry name" value="PEBP-like"/>
    <property type="match status" value="1"/>
</dbReference>
<name>A0A5C3L803_COPMA</name>
<dbReference type="InterPro" id="IPR035810">
    <property type="entry name" value="PEBP_euk"/>
</dbReference>
<dbReference type="Gene3D" id="3.90.280.10">
    <property type="entry name" value="PEBP-like"/>
    <property type="match status" value="1"/>
</dbReference>
<evidence type="ECO:0000313" key="3">
    <source>
        <dbReference type="Proteomes" id="UP000307440"/>
    </source>
</evidence>
<sequence>MRYLHGFALTLFFSVTTLAQDSEFDPAALNEVAGSFTSAGIVPELIPEFQPSALVTPIFNHQGETIAINPGDVLTLEEATNQPTYSLSTANDTLAAANGTFVLALLGPSSKDTNGTLPTLHFLRGNFTLDEEEGTLTSQVEALAGFEPPSHEDGTDYRYVLLVFNQPEGFDTAAPALVNSTREDFNLTRFSRGVDLDAPIAGSYFLVDATQHYSAITFASTRPSITGNVPTFTPLLGSGQRRNEAVWGPFIGLCITASLMLLVH</sequence>
<keyword evidence="1" id="KW-0732">Signal</keyword>
<dbReference type="CDD" id="cd00866">
    <property type="entry name" value="PEBP_euk"/>
    <property type="match status" value="1"/>
</dbReference>
<feature type="chain" id="PRO_5022727464" description="PEBP-like protein" evidence="1">
    <location>
        <begin position="20"/>
        <end position="264"/>
    </location>
</feature>
<reference evidence="2 3" key="1">
    <citation type="journal article" date="2019" name="Nat. Ecol. Evol.">
        <title>Megaphylogeny resolves global patterns of mushroom evolution.</title>
        <authorList>
            <person name="Varga T."/>
            <person name="Krizsan K."/>
            <person name="Foldi C."/>
            <person name="Dima B."/>
            <person name="Sanchez-Garcia M."/>
            <person name="Sanchez-Ramirez S."/>
            <person name="Szollosi G.J."/>
            <person name="Szarkandi J.G."/>
            <person name="Papp V."/>
            <person name="Albert L."/>
            <person name="Andreopoulos W."/>
            <person name="Angelini C."/>
            <person name="Antonin V."/>
            <person name="Barry K.W."/>
            <person name="Bougher N.L."/>
            <person name="Buchanan P."/>
            <person name="Buyck B."/>
            <person name="Bense V."/>
            <person name="Catcheside P."/>
            <person name="Chovatia M."/>
            <person name="Cooper J."/>
            <person name="Damon W."/>
            <person name="Desjardin D."/>
            <person name="Finy P."/>
            <person name="Geml J."/>
            <person name="Haridas S."/>
            <person name="Hughes K."/>
            <person name="Justo A."/>
            <person name="Karasinski D."/>
            <person name="Kautmanova I."/>
            <person name="Kiss B."/>
            <person name="Kocsube S."/>
            <person name="Kotiranta H."/>
            <person name="LaButti K.M."/>
            <person name="Lechner B.E."/>
            <person name="Liimatainen K."/>
            <person name="Lipzen A."/>
            <person name="Lukacs Z."/>
            <person name="Mihaltcheva S."/>
            <person name="Morgado L.N."/>
            <person name="Niskanen T."/>
            <person name="Noordeloos M.E."/>
            <person name="Ohm R.A."/>
            <person name="Ortiz-Santana B."/>
            <person name="Ovrebo C."/>
            <person name="Racz N."/>
            <person name="Riley R."/>
            <person name="Savchenko A."/>
            <person name="Shiryaev A."/>
            <person name="Soop K."/>
            <person name="Spirin V."/>
            <person name="Szebenyi C."/>
            <person name="Tomsovsky M."/>
            <person name="Tulloss R.E."/>
            <person name="Uehling J."/>
            <person name="Grigoriev I.V."/>
            <person name="Vagvolgyi C."/>
            <person name="Papp T."/>
            <person name="Martin F.M."/>
            <person name="Miettinen O."/>
            <person name="Hibbett D.S."/>
            <person name="Nagy L.G."/>
        </authorList>
    </citation>
    <scope>NUCLEOTIDE SEQUENCE [LARGE SCALE GENOMIC DNA]</scope>
    <source>
        <strain evidence="2 3">CBS 121175</strain>
    </source>
</reference>
<evidence type="ECO:0000313" key="2">
    <source>
        <dbReference type="EMBL" id="TFK28880.1"/>
    </source>
</evidence>
<evidence type="ECO:0000256" key="1">
    <source>
        <dbReference type="SAM" id="SignalP"/>
    </source>
</evidence>
<dbReference type="InterPro" id="IPR036610">
    <property type="entry name" value="PEBP-like_sf"/>
</dbReference>